<organism evidence="1 2">
    <name type="scientific">Leptospira kirschneri serovar Pomona</name>
    <dbReference type="NCBI Taxonomy" id="561005"/>
    <lineage>
        <taxon>Bacteria</taxon>
        <taxon>Pseudomonadati</taxon>
        <taxon>Spirochaetota</taxon>
        <taxon>Spirochaetia</taxon>
        <taxon>Leptospirales</taxon>
        <taxon>Leptospiraceae</taxon>
        <taxon>Leptospira</taxon>
    </lineage>
</organism>
<evidence type="ECO:0000313" key="1">
    <source>
        <dbReference type="EMBL" id="OOV41770.1"/>
    </source>
</evidence>
<name>A0A1T1DM20_9LEPT</name>
<dbReference type="AlphaFoldDB" id="A0A1T1DM20"/>
<comment type="caution">
    <text evidence="1">The sequence shown here is derived from an EMBL/GenBank/DDBJ whole genome shotgun (WGS) entry which is preliminary data.</text>
</comment>
<gene>
    <name evidence="1" type="ORF">B1J93_11795</name>
</gene>
<dbReference type="EMBL" id="MVIT01000068">
    <property type="protein sequence ID" value="OOV41770.1"/>
    <property type="molecule type" value="Genomic_DNA"/>
</dbReference>
<protein>
    <submittedName>
        <fullName evidence="1">Uncharacterized protein</fullName>
    </submittedName>
</protein>
<accession>A0A1T1DM20</accession>
<dbReference type="Proteomes" id="UP000191008">
    <property type="component" value="Unassembled WGS sequence"/>
</dbReference>
<reference evidence="1 2" key="1">
    <citation type="submission" date="2017-02" db="EMBL/GenBank/DDBJ databases">
        <title>Comparative genomic analysis of Brazilian Leptospira kirschneri strains of different serogroups.</title>
        <authorList>
            <person name="Moreno L.Z."/>
            <person name="Miraglia F."/>
            <person name="Kremer F.S."/>
            <person name="Eslabao M.R."/>
            <person name="Lilenbaum W."/>
            <person name="Dellagostin O.A."/>
            <person name="Moreno A.M."/>
        </authorList>
    </citation>
    <scope>NUCLEOTIDE SEQUENCE [LARGE SCALE GENOMIC DNA]</scope>
    <source>
        <strain evidence="1 2">M110/06</strain>
    </source>
</reference>
<evidence type="ECO:0000313" key="2">
    <source>
        <dbReference type="Proteomes" id="UP000191008"/>
    </source>
</evidence>
<sequence length="61" mass="7024">MDYTIGFFLLFSFFRPNSNYLTTRTIMHLSGKLECKIFGINSTLGAITKNFCIFTKSIVNF</sequence>
<proteinExistence type="predicted"/>